<dbReference type="InterPro" id="IPR036555">
    <property type="entry name" value="NusA_N_sf"/>
</dbReference>
<gene>
    <name evidence="2" type="ORF">O7R10_00160</name>
</gene>
<keyword evidence="3" id="KW-1185">Reference proteome</keyword>
<organism evidence="2 3">
    <name type="scientific">Candidatus Phytoplasma sacchari</name>
    <dbReference type="NCBI Taxonomy" id="2609813"/>
    <lineage>
        <taxon>Bacteria</taxon>
        <taxon>Bacillati</taxon>
        <taxon>Mycoplasmatota</taxon>
        <taxon>Mollicutes</taxon>
        <taxon>Acholeplasmatales</taxon>
        <taxon>Acholeplasmataceae</taxon>
        <taxon>Candidatus Phytoplasma</taxon>
        <taxon>16SrXI (Rice yellow dwarf group)</taxon>
    </lineage>
</organism>
<dbReference type="Gene3D" id="3.30.1480.10">
    <property type="entry name" value="NusA, N-terminal domain"/>
    <property type="match status" value="1"/>
</dbReference>
<reference evidence="2" key="1">
    <citation type="submission" date="2022-12" db="EMBL/GenBank/DDBJ databases">
        <title>Genomic Characterization of Candidatus Phytoplasma sacchari in China.</title>
        <authorList>
            <person name="Zhang R.-Y."/>
        </authorList>
    </citation>
    <scope>NUCLEOTIDE SEQUENCE [LARGE SCALE GENOMIC DNA]</scope>
    <source>
        <strain evidence="2">SCWL1</strain>
    </source>
</reference>
<dbReference type="Proteomes" id="UP001210120">
    <property type="component" value="Chromosome"/>
</dbReference>
<sequence length="72" mass="8041">MKTQDFLENIDKLAQEYEIDRKQVLEALEIGLISGCKRNYQINPVYNPTPEQASQAGFTPAQLQAVGLTITS</sequence>
<accession>A0ABY7M178</accession>
<proteinExistence type="predicted"/>
<dbReference type="SUPFAM" id="SSF69705">
    <property type="entry name" value="Transcription factor NusA, N-terminal domain"/>
    <property type="match status" value="1"/>
</dbReference>
<dbReference type="Pfam" id="PF08529">
    <property type="entry name" value="NusA_N"/>
    <property type="match status" value="1"/>
</dbReference>
<feature type="domain" description="Transcription factor NusA N-terminal" evidence="1">
    <location>
        <begin position="5"/>
        <end position="41"/>
    </location>
</feature>
<protein>
    <recommendedName>
        <fullName evidence="1">Transcription factor NusA N-terminal domain-containing protein</fullName>
    </recommendedName>
</protein>
<evidence type="ECO:0000259" key="1">
    <source>
        <dbReference type="Pfam" id="PF08529"/>
    </source>
</evidence>
<evidence type="ECO:0000313" key="2">
    <source>
        <dbReference type="EMBL" id="WBL31471.1"/>
    </source>
</evidence>
<dbReference type="EMBL" id="CP115156">
    <property type="protein sequence ID" value="WBL31471.1"/>
    <property type="molecule type" value="Genomic_DNA"/>
</dbReference>
<name>A0ABY7M178_9MOLU</name>
<dbReference type="InterPro" id="IPR013735">
    <property type="entry name" value="TF_NusA_N"/>
</dbReference>
<evidence type="ECO:0000313" key="3">
    <source>
        <dbReference type="Proteomes" id="UP001210120"/>
    </source>
</evidence>